<dbReference type="PROSITE" id="PS50937">
    <property type="entry name" value="HTH_MERR_2"/>
    <property type="match status" value="1"/>
</dbReference>
<dbReference type="GO" id="GO:0003677">
    <property type="term" value="F:DNA binding"/>
    <property type="evidence" value="ECO:0007669"/>
    <property type="project" value="UniProtKB-KW"/>
</dbReference>
<evidence type="ECO:0000313" key="5">
    <source>
        <dbReference type="EMBL" id="CCV05766.1"/>
    </source>
</evidence>
<reference evidence="5 6" key="1">
    <citation type="submission" date="2013-02" db="EMBL/GenBank/DDBJ databases">
        <authorList>
            <person name="Genoscope - CEA"/>
        </authorList>
    </citation>
    <scope>NUCLEOTIDE SEQUENCE [LARGE SCALE GENOMIC DNA]</scope>
    <source>
        <strain evidence="5 6">STM 2683</strain>
    </source>
</reference>
<evidence type="ECO:0000313" key="6">
    <source>
        <dbReference type="Proteomes" id="UP000012062"/>
    </source>
</evidence>
<dbReference type="AlphaFoldDB" id="M5F1U0"/>
<protein>
    <submittedName>
        <fullName evidence="5">HTH-type transcriptional regulator hmrR</fullName>
    </submittedName>
</protein>
<keyword evidence="2" id="KW-0238">DNA-binding</keyword>
<dbReference type="RefSeq" id="WP_008874711.1">
    <property type="nucleotide sequence ID" value="NZ_CAUM01000075.1"/>
</dbReference>
<dbReference type="Pfam" id="PF13411">
    <property type="entry name" value="MerR_1"/>
    <property type="match status" value="1"/>
</dbReference>
<dbReference type="PRINTS" id="PR00040">
    <property type="entry name" value="HTHMERR"/>
</dbReference>
<keyword evidence="6" id="KW-1185">Reference proteome</keyword>
<organism evidence="5 6">
    <name type="scientific">Mesorhizobium metallidurans STM 2683</name>
    <dbReference type="NCBI Taxonomy" id="1297569"/>
    <lineage>
        <taxon>Bacteria</taxon>
        <taxon>Pseudomonadati</taxon>
        <taxon>Pseudomonadota</taxon>
        <taxon>Alphaproteobacteria</taxon>
        <taxon>Hyphomicrobiales</taxon>
        <taxon>Phyllobacteriaceae</taxon>
        <taxon>Mesorhizobium</taxon>
    </lineage>
</organism>
<dbReference type="InterPro" id="IPR000551">
    <property type="entry name" value="MerR-type_HTH_dom"/>
</dbReference>
<accession>M5F1U0</accession>
<dbReference type="CDD" id="cd04785">
    <property type="entry name" value="HTH_CadR-PbrR-like"/>
    <property type="match status" value="1"/>
</dbReference>
<evidence type="ECO:0000256" key="1">
    <source>
        <dbReference type="ARBA" id="ARBA00023015"/>
    </source>
</evidence>
<evidence type="ECO:0000259" key="4">
    <source>
        <dbReference type="PROSITE" id="PS50937"/>
    </source>
</evidence>
<keyword evidence="3" id="KW-0804">Transcription</keyword>
<keyword evidence="1" id="KW-0805">Transcription regulation</keyword>
<dbReference type="InterPro" id="IPR009061">
    <property type="entry name" value="DNA-bd_dom_put_sf"/>
</dbReference>
<dbReference type="EMBL" id="CAUM01000075">
    <property type="protein sequence ID" value="CCV05766.1"/>
    <property type="molecule type" value="Genomic_DNA"/>
</dbReference>
<evidence type="ECO:0000256" key="3">
    <source>
        <dbReference type="ARBA" id="ARBA00023163"/>
    </source>
</evidence>
<dbReference type="Gene3D" id="1.10.1660.10">
    <property type="match status" value="1"/>
</dbReference>
<feature type="domain" description="HTH merR-type" evidence="4">
    <location>
        <begin position="3"/>
        <end position="72"/>
    </location>
</feature>
<proteinExistence type="predicted"/>
<dbReference type="OrthoDB" id="9802944at2"/>
<gene>
    <name evidence="5" type="primary">hmrR</name>
    <name evidence="5" type="ORF">MESS2_1660007</name>
</gene>
<dbReference type="PANTHER" id="PTHR30204">
    <property type="entry name" value="REDOX-CYCLING DRUG-SENSING TRANSCRIPTIONAL ACTIVATOR SOXR"/>
    <property type="match status" value="1"/>
</dbReference>
<dbReference type="STRING" id="1297569.MESS2_1660007"/>
<evidence type="ECO:0000256" key="2">
    <source>
        <dbReference type="ARBA" id="ARBA00023125"/>
    </source>
</evidence>
<dbReference type="eggNOG" id="COG0789">
    <property type="taxonomic scope" value="Bacteria"/>
</dbReference>
<dbReference type="Proteomes" id="UP000012062">
    <property type="component" value="Unassembled WGS sequence"/>
</dbReference>
<dbReference type="SUPFAM" id="SSF46955">
    <property type="entry name" value="Putative DNA-binding domain"/>
    <property type="match status" value="1"/>
</dbReference>
<dbReference type="PANTHER" id="PTHR30204:SF94">
    <property type="entry name" value="HEAVY METAL-DEPENDENT TRANSCRIPTIONAL REGULATOR HI_0293-RELATED"/>
    <property type="match status" value="1"/>
</dbReference>
<sequence>MSGLRIGEVAERTGTNTPTIRYYEEIGLLPRPDRQEGNQRRYGDDAVKRLTFIRRCRDFGFSIEQVRTLTSLVQDRSRSCFEARDLAQQHLTEVRVKLKELRELEKSIAGFVESCNVACAGGPGPDCVILEDLGSMKPIAAERRRA</sequence>
<dbReference type="SMART" id="SM00422">
    <property type="entry name" value="HTH_MERR"/>
    <property type="match status" value="1"/>
</dbReference>
<dbReference type="InterPro" id="IPR047057">
    <property type="entry name" value="MerR_fam"/>
</dbReference>
<comment type="caution">
    <text evidence="5">The sequence shown here is derived from an EMBL/GenBank/DDBJ whole genome shotgun (WGS) entry which is preliminary data.</text>
</comment>
<dbReference type="GO" id="GO:0003700">
    <property type="term" value="F:DNA-binding transcription factor activity"/>
    <property type="evidence" value="ECO:0007669"/>
    <property type="project" value="InterPro"/>
</dbReference>
<name>M5F1U0_9HYPH</name>